<dbReference type="RefSeq" id="WP_146365489.1">
    <property type="nucleotide sequence ID" value="NZ_CP042261.1"/>
</dbReference>
<dbReference type="OrthoDB" id="7858211at2"/>
<organism evidence="3 4">
    <name type="scientific">Qingshengfaniella alkalisoli</name>
    <dbReference type="NCBI Taxonomy" id="2599296"/>
    <lineage>
        <taxon>Bacteria</taxon>
        <taxon>Pseudomonadati</taxon>
        <taxon>Pseudomonadota</taxon>
        <taxon>Alphaproteobacteria</taxon>
        <taxon>Rhodobacterales</taxon>
        <taxon>Paracoccaceae</taxon>
        <taxon>Qingshengfaniella</taxon>
    </lineage>
</organism>
<evidence type="ECO:0000256" key="1">
    <source>
        <dbReference type="SAM" id="SignalP"/>
    </source>
</evidence>
<proteinExistence type="predicted"/>
<dbReference type="EMBL" id="CP042261">
    <property type="protein sequence ID" value="QDY70106.1"/>
    <property type="molecule type" value="Genomic_DNA"/>
</dbReference>
<dbReference type="InterPro" id="IPR005586">
    <property type="entry name" value="ABC_trans_aux"/>
</dbReference>
<dbReference type="Proteomes" id="UP000318483">
    <property type="component" value="Chromosome"/>
</dbReference>
<reference evidence="3 4" key="1">
    <citation type="submission" date="2019-07" db="EMBL/GenBank/DDBJ databases">
        <title>Litoreibacter alkalisoli sp. nov., isolated from saline-alkaline soil.</title>
        <authorList>
            <person name="Wang S."/>
            <person name="Xu L."/>
            <person name="Xing Y.-T."/>
            <person name="Sun J.-Q."/>
        </authorList>
    </citation>
    <scope>NUCLEOTIDE SEQUENCE [LARGE SCALE GENOMIC DNA]</scope>
    <source>
        <strain evidence="3 4">LN3S51</strain>
    </source>
</reference>
<dbReference type="KEGG" id="lit:FPZ52_11070"/>
<keyword evidence="1" id="KW-0732">Signal</keyword>
<dbReference type="SUPFAM" id="SSF159594">
    <property type="entry name" value="XCC0632-like"/>
    <property type="match status" value="1"/>
</dbReference>
<accession>A0A5B8IA83</accession>
<dbReference type="PROSITE" id="PS51257">
    <property type="entry name" value="PROKAR_LIPOPROTEIN"/>
    <property type="match status" value="1"/>
</dbReference>
<evidence type="ECO:0000313" key="3">
    <source>
        <dbReference type="EMBL" id="QDY70106.1"/>
    </source>
</evidence>
<dbReference type="Gene3D" id="3.40.50.10610">
    <property type="entry name" value="ABC-type transport auxiliary lipoprotein component"/>
    <property type="match status" value="1"/>
</dbReference>
<keyword evidence="4" id="KW-1185">Reference proteome</keyword>
<feature type="chain" id="PRO_5022940442" evidence="1">
    <location>
        <begin position="19"/>
        <end position="190"/>
    </location>
</feature>
<name>A0A5B8IA83_9RHOB</name>
<dbReference type="Pfam" id="PF03886">
    <property type="entry name" value="ABC_trans_aux"/>
    <property type="match status" value="1"/>
</dbReference>
<sequence length="190" mass="20355">MTRKTLRFSLLALPVALAACGTPNISQYTISAPMPQARVPARVSSIEVRDVSIPRYAAADEIAVLEPDGAIRAIKDTSWADDPQRAVTMALARDLGAITGARVAAEPWPFGELPSAQLTVRVDHMLAGLDGNLRMTGQYIVAPVAVQMTDRSDRFDITIPVEEATPVAVARAQGKAVTQLAEIIARKIAR</sequence>
<dbReference type="AlphaFoldDB" id="A0A5B8IA83"/>
<feature type="signal peptide" evidence="1">
    <location>
        <begin position="1"/>
        <end position="18"/>
    </location>
</feature>
<evidence type="ECO:0000313" key="4">
    <source>
        <dbReference type="Proteomes" id="UP000318483"/>
    </source>
</evidence>
<protein>
    <submittedName>
        <fullName evidence="3">Membrane integrity-associated transporter subunit PqiC</fullName>
    </submittedName>
</protein>
<gene>
    <name evidence="3" type="ORF">FPZ52_11070</name>
</gene>
<evidence type="ECO:0000259" key="2">
    <source>
        <dbReference type="Pfam" id="PF03886"/>
    </source>
</evidence>
<feature type="domain" description="ABC-type transport auxiliary lipoprotein component" evidence="2">
    <location>
        <begin position="28"/>
        <end position="185"/>
    </location>
</feature>